<dbReference type="InterPro" id="IPR046281">
    <property type="entry name" value="DUF6318"/>
</dbReference>
<dbReference type="eggNOG" id="ENOG5032B9U">
    <property type="taxonomic scope" value="Bacteria"/>
</dbReference>
<sequence>MIARRLLALGALASLAVGASACSSGGSDEEPTAAPTTAQQASPTPTPKVLAPEGMTPRQTPPPVDPPDPADFPGMQEQTEEGAQQAFAYYWAVAITANQSGDTSALEELGAESCDACTQYIGQVAERVEKDQLWPPATVTTDALEKYEDTDIDNVVLHRFTVTFEEQEGKKTPDPASYVSVGGLEWSDGGWKVLDFALQSQDS</sequence>
<feature type="compositionally biased region" description="Low complexity" evidence="1">
    <location>
        <begin position="19"/>
        <end position="43"/>
    </location>
</feature>
<proteinExistence type="predicted"/>
<feature type="chain" id="PRO_5004992590" description="DUF6318 domain-containing protein" evidence="2">
    <location>
        <begin position="22"/>
        <end position="203"/>
    </location>
</feature>
<organism evidence="4 5">
    <name type="scientific">Brachybacterium phenoliresistens</name>
    <dbReference type="NCBI Taxonomy" id="396014"/>
    <lineage>
        <taxon>Bacteria</taxon>
        <taxon>Bacillati</taxon>
        <taxon>Actinomycetota</taxon>
        <taxon>Actinomycetes</taxon>
        <taxon>Micrococcales</taxon>
        <taxon>Dermabacteraceae</taxon>
        <taxon>Brachybacterium</taxon>
    </lineage>
</organism>
<evidence type="ECO:0000259" key="3">
    <source>
        <dbReference type="Pfam" id="PF19843"/>
    </source>
</evidence>
<dbReference type="PROSITE" id="PS51257">
    <property type="entry name" value="PROKAR_LIPOPROTEIN"/>
    <property type="match status" value="1"/>
</dbReference>
<accession>Z9JQG5</accession>
<dbReference type="AlphaFoldDB" id="Z9JQG5"/>
<keyword evidence="2" id="KW-0732">Signal</keyword>
<feature type="domain" description="DUF6318" evidence="3">
    <location>
        <begin position="60"/>
        <end position="193"/>
    </location>
</feature>
<evidence type="ECO:0000256" key="2">
    <source>
        <dbReference type="SAM" id="SignalP"/>
    </source>
</evidence>
<dbReference type="Proteomes" id="UP000023067">
    <property type="component" value="Unassembled WGS sequence"/>
</dbReference>
<evidence type="ECO:0000313" key="5">
    <source>
        <dbReference type="Proteomes" id="UP000023067"/>
    </source>
</evidence>
<dbReference type="RefSeq" id="WP_038373273.1">
    <property type="nucleotide sequence ID" value="NZ_KK069998.1"/>
</dbReference>
<dbReference type="OrthoDB" id="4794447at2"/>
<keyword evidence="5" id="KW-1185">Reference proteome</keyword>
<feature type="region of interest" description="Disordered" evidence="1">
    <location>
        <begin position="19"/>
        <end position="81"/>
    </location>
</feature>
<dbReference type="PATRIC" id="fig|396014.3.peg.2661"/>
<dbReference type="Pfam" id="PF19843">
    <property type="entry name" value="DUF6318"/>
    <property type="match status" value="1"/>
</dbReference>
<protein>
    <recommendedName>
        <fullName evidence="3">DUF6318 domain-containing protein</fullName>
    </recommendedName>
</protein>
<dbReference type="STRING" id="396014.BF93_03160"/>
<feature type="signal peptide" evidence="2">
    <location>
        <begin position="1"/>
        <end position="21"/>
    </location>
</feature>
<dbReference type="HOGENOM" id="CLU_1281135_0_0_11"/>
<reference evidence="4 5" key="1">
    <citation type="submission" date="2014-02" db="EMBL/GenBank/DDBJ databases">
        <title>Genome sequence of Brachybacterium phenoliresistens strain W13A50.</title>
        <authorList>
            <person name="Wang X."/>
        </authorList>
    </citation>
    <scope>NUCLEOTIDE SEQUENCE [LARGE SCALE GENOMIC DNA]</scope>
    <source>
        <strain evidence="4 5">W13A50</strain>
    </source>
</reference>
<comment type="caution">
    <text evidence="4">The sequence shown here is derived from an EMBL/GenBank/DDBJ whole genome shotgun (WGS) entry which is preliminary data.</text>
</comment>
<gene>
    <name evidence="4" type="ORF">BF93_03160</name>
</gene>
<evidence type="ECO:0000256" key="1">
    <source>
        <dbReference type="SAM" id="MobiDB-lite"/>
    </source>
</evidence>
<dbReference type="EMBL" id="JDYK01000014">
    <property type="protein sequence ID" value="EWS80635.1"/>
    <property type="molecule type" value="Genomic_DNA"/>
</dbReference>
<feature type="compositionally biased region" description="Pro residues" evidence="1">
    <location>
        <begin position="59"/>
        <end position="70"/>
    </location>
</feature>
<name>Z9JQG5_9MICO</name>
<evidence type="ECO:0000313" key="4">
    <source>
        <dbReference type="EMBL" id="EWS80635.1"/>
    </source>
</evidence>